<dbReference type="KEGG" id="mku:I2456_02255"/>
<dbReference type="EMBL" id="BLKU01000003">
    <property type="protein sequence ID" value="GFG65401.1"/>
    <property type="molecule type" value="Genomic_DNA"/>
</dbReference>
<evidence type="ECO:0008006" key="11">
    <source>
        <dbReference type="Google" id="ProtNLM"/>
    </source>
</evidence>
<dbReference type="EMBL" id="CP065047">
    <property type="protein sequence ID" value="QPI38404.1"/>
    <property type="molecule type" value="Genomic_DNA"/>
</dbReference>
<dbReference type="Proteomes" id="UP000663583">
    <property type="component" value="Chromosome"/>
</dbReference>
<reference evidence="2" key="2">
    <citation type="submission" date="2020-02" db="EMBL/GenBank/DDBJ databases">
        <authorList>
            <person name="Matsumoto Y."/>
            <person name="Kinjo T."/>
            <person name="Motooka D."/>
            <person name="Nabeya D."/>
            <person name="Jung N."/>
            <person name="Uechi K."/>
            <person name="Horii T."/>
            <person name="Iida T."/>
            <person name="Fujita J."/>
            <person name="Nakamura S."/>
        </authorList>
    </citation>
    <scope>NUCLEOTIDE SEQUENCE</scope>
    <source>
        <strain evidence="2">JCM 13573</strain>
    </source>
</reference>
<evidence type="ECO:0000313" key="2">
    <source>
        <dbReference type="EMBL" id="GFG62808.1"/>
    </source>
</evidence>
<reference evidence="2 9" key="1">
    <citation type="journal article" date="2019" name="Emerg. Microbes Infect.">
        <title>Comprehensive subspecies identification of 175 nontuberculous mycobacteria species based on 7547 genomic profiles.</title>
        <authorList>
            <person name="Matsumoto Y."/>
            <person name="Kinjo T."/>
            <person name="Motooka D."/>
            <person name="Nabeya D."/>
            <person name="Jung N."/>
            <person name="Uechi K."/>
            <person name="Horii T."/>
            <person name="Iida T."/>
            <person name="Fujita J."/>
            <person name="Nakamura S."/>
        </authorList>
    </citation>
    <scope>NUCLEOTIDE SEQUENCE [LARGE SCALE GENOMIC DNA]</scope>
    <source>
        <strain evidence="2 9">JCM 13573</strain>
    </source>
</reference>
<dbReference type="KEGG" id="mku:I2456_10950"/>
<keyword evidence="9" id="KW-1185">Reference proteome</keyword>
<evidence type="ECO:0000313" key="8">
    <source>
        <dbReference type="EMBL" id="QPI39910.1"/>
    </source>
</evidence>
<dbReference type="RefSeq" id="WP_085073153.1">
    <property type="nucleotide sequence ID" value="NZ_BLKU01000001.1"/>
</dbReference>
<dbReference type="EMBL" id="BLKU01000004">
    <property type="protein sequence ID" value="GFG65428.1"/>
    <property type="molecule type" value="Genomic_DNA"/>
</dbReference>
<dbReference type="EMBL" id="BLKU01000003">
    <property type="protein sequence ID" value="GFG64573.1"/>
    <property type="molecule type" value="Genomic_DNA"/>
</dbReference>
<dbReference type="KEGG" id="mku:I2456_14990"/>
<dbReference type="EMBL" id="CP065047">
    <property type="protein sequence ID" value="QPI39910.1"/>
    <property type="molecule type" value="Genomic_DNA"/>
</dbReference>
<name>A0AAP9UVM8_9MYCO</name>
<dbReference type="Proteomes" id="UP000465306">
    <property type="component" value="Unassembled WGS sequence"/>
</dbReference>
<dbReference type="EMBL" id="BLKU01000001">
    <property type="protein sequence ID" value="GFG62808.1"/>
    <property type="molecule type" value="Genomic_DNA"/>
</dbReference>
<sequence>MALTLDDTQTAALLDALGLPADTDDANLVVDTAKDLATQVQGLDTAKASAVVAAAARHGMEVIDKPTADALRRDAQEGRRVIAAAAKAKVEAAVDHAIDTGRIMASSKKHWITLCENDETMLPHLASIAPGTAVPLSEVGHSADATPDPNPSGQWFY</sequence>
<evidence type="ECO:0000313" key="7">
    <source>
        <dbReference type="EMBL" id="QPI38404.1"/>
    </source>
</evidence>
<evidence type="ECO:0000313" key="10">
    <source>
        <dbReference type="Proteomes" id="UP000663583"/>
    </source>
</evidence>
<organism evidence="6 10">
    <name type="scientific">Mycobacterium kubicae</name>
    <dbReference type="NCBI Taxonomy" id="120959"/>
    <lineage>
        <taxon>Bacteria</taxon>
        <taxon>Bacillati</taxon>
        <taxon>Actinomycetota</taxon>
        <taxon>Actinomycetes</taxon>
        <taxon>Mycobacteriales</taxon>
        <taxon>Mycobacteriaceae</taxon>
        <taxon>Mycobacterium</taxon>
        <taxon>Mycobacterium simiae complex</taxon>
    </lineage>
</organism>
<gene>
    <name evidence="7" type="ORF">I2456_02255</name>
    <name evidence="8" type="ORF">I2456_10950</name>
    <name evidence="6" type="ORF">I2456_14990</name>
    <name evidence="2" type="ORF">MKUB_02980</name>
    <name evidence="3" type="ORF">MKUB_20630</name>
    <name evidence="4" type="ORF">MKUB_28910</name>
    <name evidence="5" type="ORF">MKUB_29180</name>
</gene>
<accession>A0AAP9UVM8</accession>
<evidence type="ECO:0000313" key="6">
    <source>
        <dbReference type="EMBL" id="QPI35899.1"/>
    </source>
</evidence>
<dbReference type="EMBL" id="CP065047">
    <property type="protein sequence ID" value="QPI35899.1"/>
    <property type="molecule type" value="Genomic_DNA"/>
</dbReference>
<reference evidence="6" key="3">
    <citation type="submission" date="2020-11" db="EMBL/GenBank/DDBJ databases">
        <title>Intraspecies plasmid and genomic variation of Mycobacterium kubicae revealed by the complete genome sequences of two clinical isolates.</title>
        <authorList>
            <person name="Hendrix J.R."/>
            <person name="Epperson L.E."/>
            <person name="Honda J.R."/>
            <person name="Strong M."/>
        </authorList>
    </citation>
    <scope>NUCLEOTIDE SEQUENCE</scope>
    <source>
        <strain evidence="6">JCM 13573</strain>
    </source>
</reference>
<evidence type="ECO:0000313" key="9">
    <source>
        <dbReference type="Proteomes" id="UP000465306"/>
    </source>
</evidence>
<evidence type="ECO:0000313" key="5">
    <source>
        <dbReference type="EMBL" id="GFG65428.1"/>
    </source>
</evidence>
<evidence type="ECO:0000313" key="3">
    <source>
        <dbReference type="EMBL" id="GFG64573.1"/>
    </source>
</evidence>
<feature type="region of interest" description="Disordered" evidence="1">
    <location>
        <begin position="138"/>
        <end position="157"/>
    </location>
</feature>
<protein>
    <recommendedName>
        <fullName evidence="11">Mu-like prophage I protein</fullName>
    </recommendedName>
</protein>
<evidence type="ECO:0000313" key="4">
    <source>
        <dbReference type="EMBL" id="GFG65401.1"/>
    </source>
</evidence>
<evidence type="ECO:0000256" key="1">
    <source>
        <dbReference type="SAM" id="MobiDB-lite"/>
    </source>
</evidence>
<dbReference type="AlphaFoldDB" id="A0AAP9UVM8"/>
<proteinExistence type="predicted"/>